<dbReference type="CDD" id="cd03789">
    <property type="entry name" value="GT9_LPS_heptosyltransferase"/>
    <property type="match status" value="1"/>
</dbReference>
<keyword evidence="1" id="KW-0328">Glycosyltransferase</keyword>
<dbReference type="Gene3D" id="3.40.50.2000">
    <property type="entry name" value="Glycogen Phosphorylase B"/>
    <property type="match status" value="2"/>
</dbReference>
<dbReference type="GO" id="GO:0008713">
    <property type="term" value="F:ADP-heptose-lipopolysaccharide heptosyltransferase activity"/>
    <property type="evidence" value="ECO:0007669"/>
    <property type="project" value="TreeGrafter"/>
</dbReference>
<dbReference type="SUPFAM" id="SSF53756">
    <property type="entry name" value="UDP-Glycosyltransferase/glycogen phosphorylase"/>
    <property type="match status" value="1"/>
</dbReference>
<dbReference type="EMBL" id="WVBC01000001">
    <property type="protein sequence ID" value="NKT77039.1"/>
    <property type="molecule type" value="Genomic_DNA"/>
</dbReference>
<organism evidence="4 5">
    <name type="scientific">Rhodococcus hoagii</name>
    <name type="common">Corynebacterium equii</name>
    <dbReference type="NCBI Taxonomy" id="43767"/>
    <lineage>
        <taxon>Bacteria</taxon>
        <taxon>Bacillati</taxon>
        <taxon>Actinomycetota</taxon>
        <taxon>Actinomycetes</taxon>
        <taxon>Mycobacteriales</taxon>
        <taxon>Nocardiaceae</taxon>
        <taxon>Prescottella</taxon>
    </lineage>
</organism>
<dbReference type="GO" id="GO:0009244">
    <property type="term" value="P:lipopolysaccharide core region biosynthetic process"/>
    <property type="evidence" value="ECO:0007669"/>
    <property type="project" value="TreeGrafter"/>
</dbReference>
<dbReference type="InterPro" id="IPR051199">
    <property type="entry name" value="LPS_LOS_Heptosyltrfase"/>
</dbReference>
<evidence type="ECO:0000256" key="1">
    <source>
        <dbReference type="ARBA" id="ARBA00022676"/>
    </source>
</evidence>
<accession>A0A9Q5WSI5</accession>
<evidence type="ECO:0000313" key="5">
    <source>
        <dbReference type="Proteomes" id="UP000608063"/>
    </source>
</evidence>
<evidence type="ECO:0000313" key="3">
    <source>
        <dbReference type="EMBL" id="NKT77039.1"/>
    </source>
</evidence>
<evidence type="ECO:0000313" key="4">
    <source>
        <dbReference type="EMBL" id="NKW42637.1"/>
    </source>
</evidence>
<dbReference type="Proteomes" id="UP000603463">
    <property type="component" value="Unassembled WGS sequence"/>
</dbReference>
<reference evidence="4" key="1">
    <citation type="journal article" date="2020" name="Environ. Microbiol.">
        <title>The novel and transferable erm(51) gene confers Macrolides, Lincosamides, and Streptogramins B (MLSB) resistance to clonal Rhodococcus equi in the environment.</title>
        <authorList>
            <person name="Huber L."/>
            <person name="Giguere S."/>
            <person name="Slovis N.M."/>
            <person name="Alvarez-Narvaez S."/>
            <person name="Hart K.A."/>
            <person name="Greiter M."/>
            <person name="Morris E.R.A."/>
            <person name="Cohen N.D."/>
        </authorList>
    </citation>
    <scope>NUCLEOTIDE SEQUENCE</scope>
    <source>
        <strain evidence="3">Lh_116_1</strain>
        <strain evidence="4">Lh_16_1</strain>
    </source>
</reference>
<proteinExistence type="predicted"/>
<dbReference type="InterPro" id="IPR002201">
    <property type="entry name" value="Glyco_trans_9"/>
</dbReference>
<gene>
    <name evidence="3" type="ORF">GS882_02175</name>
    <name evidence="4" type="ORF">GS947_13700</name>
</gene>
<keyword evidence="2" id="KW-0808">Transferase</keyword>
<dbReference type="AlphaFoldDB" id="A0A9Q5WSI5"/>
<dbReference type="PANTHER" id="PTHR30160">
    <property type="entry name" value="TETRAACYLDISACCHARIDE 4'-KINASE-RELATED"/>
    <property type="match status" value="1"/>
</dbReference>
<dbReference type="EMBL" id="WVDC01000005">
    <property type="protein sequence ID" value="NKW42637.1"/>
    <property type="molecule type" value="Genomic_DNA"/>
</dbReference>
<sequence length="308" mass="32409">MAVSDVLVLRALGVGDLATAVPALRALRREFPNARLRLATPIGLRDLVGLIGGIDDIVPTPGLRAMAVHTRPDLAVNLHGRGPQSTTLLRGAGPGGVWCHRDPGIGADGPEWDEHLHEVDRWCALLRHHGVPADPTELRIRRPRSAPVEGAIVVHPGAASAARRWPAARFAAVIRELWSAYGGAVVVTGGPGEGGLVDDVCRAVGSGVPVRRAVPCRLGELAALVSHARLVVCGDTGIAHLATAFGTRSVVLFGPTPPRTWGPRVDRHLHTVLWTGRRGDPHGARLDPGLADIEAADVVAAASVQLER</sequence>
<comment type="caution">
    <text evidence="4">The sequence shown here is derived from an EMBL/GenBank/DDBJ whole genome shotgun (WGS) entry which is preliminary data.</text>
</comment>
<dbReference type="Pfam" id="PF01075">
    <property type="entry name" value="Glyco_transf_9"/>
    <property type="match status" value="1"/>
</dbReference>
<dbReference type="RefSeq" id="WP_084963090.1">
    <property type="nucleotide sequence ID" value="NZ_AP024196.1"/>
</dbReference>
<dbReference type="Proteomes" id="UP000608063">
    <property type="component" value="Unassembled WGS sequence"/>
</dbReference>
<dbReference type="PANTHER" id="PTHR30160:SF1">
    <property type="entry name" value="LIPOPOLYSACCHARIDE 1,2-N-ACETYLGLUCOSAMINETRANSFERASE-RELATED"/>
    <property type="match status" value="1"/>
</dbReference>
<dbReference type="GO" id="GO:0005829">
    <property type="term" value="C:cytosol"/>
    <property type="evidence" value="ECO:0007669"/>
    <property type="project" value="TreeGrafter"/>
</dbReference>
<protein>
    <submittedName>
        <fullName evidence="4">Glycosyltransferase family 9 protein</fullName>
    </submittedName>
</protein>
<evidence type="ECO:0000256" key="2">
    <source>
        <dbReference type="ARBA" id="ARBA00022679"/>
    </source>
</evidence>
<name>A0A9Q5WSI5_RHOHA</name>